<organism evidence="1">
    <name type="scientific">Veillonella ratti</name>
    <dbReference type="NCBI Taxonomy" id="103892"/>
    <lineage>
        <taxon>Bacteria</taxon>
        <taxon>Bacillati</taxon>
        <taxon>Bacillota</taxon>
        <taxon>Negativicutes</taxon>
        <taxon>Veillonellales</taxon>
        <taxon>Veillonellaceae</taxon>
        <taxon>Veillonella</taxon>
    </lineage>
</organism>
<protein>
    <submittedName>
        <fullName evidence="1">Uncharacterized protein</fullName>
    </submittedName>
</protein>
<proteinExistence type="predicted"/>
<evidence type="ECO:0000313" key="1">
    <source>
        <dbReference type="EMBL" id="VYU52619.1"/>
    </source>
</evidence>
<name>A0A6N3FL75_9FIRM</name>
<dbReference type="EMBL" id="CACRUX010000101">
    <property type="protein sequence ID" value="VYU52619.1"/>
    <property type="molecule type" value="Genomic_DNA"/>
</dbReference>
<gene>
    <name evidence="1" type="ORF">VRLFYP33_02368</name>
</gene>
<dbReference type="AlphaFoldDB" id="A0A6N3FL75"/>
<accession>A0A6N3FL75</accession>
<reference evidence="1" key="1">
    <citation type="submission" date="2019-11" db="EMBL/GenBank/DDBJ databases">
        <authorList>
            <person name="Feng L."/>
        </authorList>
    </citation>
    <scope>NUCLEOTIDE SEQUENCE</scope>
    <source>
        <strain evidence="1">VrattiLFYP33</strain>
    </source>
</reference>
<sequence>MTAHRIDHTEAIKNKIVEFLKSQGEKISVDNIYRTHICGYSTLNGEIQIGRQIKYRFTSDFNPKTHEAELRLYRKCLDCKWIVEEGRE</sequence>